<proteinExistence type="predicted"/>
<dbReference type="EMBL" id="JARKIB010000029">
    <property type="protein sequence ID" value="KAJ7763703.1"/>
    <property type="molecule type" value="Genomic_DNA"/>
</dbReference>
<gene>
    <name evidence="2" type="ORF">B0H16DRAFT_1883644</name>
</gene>
<comment type="caution">
    <text evidence="2">The sequence shown here is derived from an EMBL/GenBank/DDBJ whole genome shotgun (WGS) entry which is preliminary data.</text>
</comment>
<feature type="compositionally biased region" description="Polar residues" evidence="1">
    <location>
        <begin position="64"/>
        <end position="81"/>
    </location>
</feature>
<dbReference type="Proteomes" id="UP001215598">
    <property type="component" value="Unassembled WGS sequence"/>
</dbReference>
<dbReference type="AlphaFoldDB" id="A0AAD7JJB0"/>
<accession>A0AAD7JJB0</accession>
<evidence type="ECO:0000256" key="1">
    <source>
        <dbReference type="SAM" id="MobiDB-lite"/>
    </source>
</evidence>
<feature type="region of interest" description="Disordered" evidence="1">
    <location>
        <begin position="124"/>
        <end position="148"/>
    </location>
</feature>
<feature type="compositionally biased region" description="Polar residues" evidence="1">
    <location>
        <begin position="124"/>
        <end position="135"/>
    </location>
</feature>
<organism evidence="2 3">
    <name type="scientific">Mycena metata</name>
    <dbReference type="NCBI Taxonomy" id="1033252"/>
    <lineage>
        <taxon>Eukaryota</taxon>
        <taxon>Fungi</taxon>
        <taxon>Dikarya</taxon>
        <taxon>Basidiomycota</taxon>
        <taxon>Agaricomycotina</taxon>
        <taxon>Agaricomycetes</taxon>
        <taxon>Agaricomycetidae</taxon>
        <taxon>Agaricales</taxon>
        <taxon>Marasmiineae</taxon>
        <taxon>Mycenaceae</taxon>
        <taxon>Mycena</taxon>
    </lineage>
</organism>
<feature type="compositionally biased region" description="Low complexity" evidence="1">
    <location>
        <begin position="168"/>
        <end position="184"/>
    </location>
</feature>
<feature type="region of interest" description="Disordered" evidence="1">
    <location>
        <begin position="35"/>
        <end position="105"/>
    </location>
</feature>
<evidence type="ECO:0000313" key="2">
    <source>
        <dbReference type="EMBL" id="KAJ7763703.1"/>
    </source>
</evidence>
<feature type="region of interest" description="Disordered" evidence="1">
    <location>
        <begin position="168"/>
        <end position="196"/>
    </location>
</feature>
<keyword evidence="3" id="KW-1185">Reference proteome</keyword>
<name>A0AAD7JJB0_9AGAR</name>
<sequence>MSARGIEGIAVRLYPPACTPPRTVPSSRSLHTYFSSIRRVNSPPRTHPPPSARDASTFVPPSSLCASANSLPPANSVLSRTPPTPVYGASPTTSTPYPPSPRQTPPQIARYASRLELPQSPSHLSLSNGIASTFHTPRPVPRPAFHLPNRRTKPHFLYGSSAARSSLLLPSPPSSSMLASRPPSGRASRISSQTQRSPILAAAAGDTGIRDGVPHIPTDVHSERVQTRPARSHPSRTAAARSDTPLHIHYPSQPIMRSHSHTYTSTPTRTRTALPFPSASSLAVDGRFV</sequence>
<feature type="region of interest" description="Disordered" evidence="1">
    <location>
        <begin position="222"/>
        <end position="242"/>
    </location>
</feature>
<evidence type="ECO:0000313" key="3">
    <source>
        <dbReference type="Proteomes" id="UP001215598"/>
    </source>
</evidence>
<protein>
    <submittedName>
        <fullName evidence="2">Uncharacterized protein</fullName>
    </submittedName>
</protein>
<reference evidence="2" key="1">
    <citation type="submission" date="2023-03" db="EMBL/GenBank/DDBJ databases">
        <title>Massive genome expansion in bonnet fungi (Mycena s.s.) driven by repeated elements and novel gene families across ecological guilds.</title>
        <authorList>
            <consortium name="Lawrence Berkeley National Laboratory"/>
            <person name="Harder C.B."/>
            <person name="Miyauchi S."/>
            <person name="Viragh M."/>
            <person name="Kuo A."/>
            <person name="Thoen E."/>
            <person name="Andreopoulos B."/>
            <person name="Lu D."/>
            <person name="Skrede I."/>
            <person name="Drula E."/>
            <person name="Henrissat B."/>
            <person name="Morin E."/>
            <person name="Kohler A."/>
            <person name="Barry K."/>
            <person name="LaButti K."/>
            <person name="Morin E."/>
            <person name="Salamov A."/>
            <person name="Lipzen A."/>
            <person name="Mereny Z."/>
            <person name="Hegedus B."/>
            <person name="Baldrian P."/>
            <person name="Stursova M."/>
            <person name="Weitz H."/>
            <person name="Taylor A."/>
            <person name="Grigoriev I.V."/>
            <person name="Nagy L.G."/>
            <person name="Martin F."/>
            <person name="Kauserud H."/>
        </authorList>
    </citation>
    <scope>NUCLEOTIDE SEQUENCE</scope>
    <source>
        <strain evidence="2">CBHHK182m</strain>
    </source>
</reference>